<reference evidence="2 3" key="1">
    <citation type="submission" date="2020-06" db="EMBL/GenBank/DDBJ databases">
        <title>Nonomuraea sp. SMC257, a novel actinomycete isolated from soil.</title>
        <authorList>
            <person name="Chanama M."/>
        </authorList>
    </citation>
    <scope>NUCLEOTIDE SEQUENCE [LARGE SCALE GENOMIC DNA]</scope>
    <source>
        <strain evidence="2 3">SMC257</strain>
    </source>
</reference>
<sequence length="46" mass="4458">MTAARNASKDGGKVGDGEKVGVAGVSRKSGAWALGVGPTWASAAVE</sequence>
<evidence type="ECO:0000256" key="1">
    <source>
        <dbReference type="SAM" id="MobiDB-lite"/>
    </source>
</evidence>
<dbReference type="AlphaFoldDB" id="A0A7Y6IH24"/>
<evidence type="ECO:0000313" key="2">
    <source>
        <dbReference type="EMBL" id="NUW37523.1"/>
    </source>
</evidence>
<accession>A0A7Y6IH24</accession>
<organism evidence="2 3">
    <name type="scientific">Nonomuraea montanisoli</name>
    <dbReference type="NCBI Taxonomy" id="2741721"/>
    <lineage>
        <taxon>Bacteria</taxon>
        <taxon>Bacillati</taxon>
        <taxon>Actinomycetota</taxon>
        <taxon>Actinomycetes</taxon>
        <taxon>Streptosporangiales</taxon>
        <taxon>Streptosporangiaceae</taxon>
        <taxon>Nonomuraea</taxon>
    </lineage>
</organism>
<name>A0A7Y6IH24_9ACTN</name>
<keyword evidence="3" id="KW-1185">Reference proteome</keyword>
<proteinExistence type="predicted"/>
<evidence type="ECO:0000313" key="3">
    <source>
        <dbReference type="Proteomes" id="UP000586042"/>
    </source>
</evidence>
<dbReference type="EMBL" id="JABWGN010000021">
    <property type="protein sequence ID" value="NUW37523.1"/>
    <property type="molecule type" value="Genomic_DNA"/>
</dbReference>
<dbReference type="Proteomes" id="UP000586042">
    <property type="component" value="Unassembled WGS sequence"/>
</dbReference>
<dbReference type="RefSeq" id="WP_175594968.1">
    <property type="nucleotide sequence ID" value="NZ_JABWGN010000021.1"/>
</dbReference>
<gene>
    <name evidence="2" type="ORF">HTZ77_39905</name>
</gene>
<feature type="region of interest" description="Disordered" evidence="1">
    <location>
        <begin position="1"/>
        <end position="20"/>
    </location>
</feature>
<feature type="compositionally biased region" description="Basic and acidic residues" evidence="1">
    <location>
        <begin position="7"/>
        <end position="19"/>
    </location>
</feature>
<protein>
    <submittedName>
        <fullName evidence="2">Uncharacterized protein</fullName>
    </submittedName>
</protein>
<comment type="caution">
    <text evidence="2">The sequence shown here is derived from an EMBL/GenBank/DDBJ whole genome shotgun (WGS) entry which is preliminary data.</text>
</comment>